<reference evidence="4 5" key="2">
    <citation type="journal article" date="2017" name="Int. J. Syst. Evol. Microbiol.">
        <title>Gordonia phthalatica sp. nov., a di-n-butyl phthalate-degrading bacterium isolated from activated sludge.</title>
        <authorList>
            <person name="Jin D."/>
            <person name="Kong X."/>
            <person name="Jia M."/>
            <person name="Yu X."/>
            <person name="Wang X."/>
            <person name="Zhuang X."/>
            <person name="Deng Y."/>
            <person name="Bai Z."/>
        </authorList>
    </citation>
    <scope>NUCLEOTIDE SEQUENCE [LARGE SCALE GENOMIC DNA]</scope>
    <source>
        <strain evidence="4 5">QH-11</strain>
    </source>
</reference>
<sequence>MGTRLGEAIPKAFVEVDGATLLELSADAARKSGAVDQIVVAAPAELIEKATALVPDAVVVAGGAERSDSVRAGLAAAPDADLFLVHDAARALTPPALFTSVVQALAGGARAVVPGVPVADTLKRVDADGTVVDTPDRSELRAVQTPQGFTADVLREAHSGGGDATDDAGLVEALGVPVRVVPGDAMAFKVTTQFDLAMARMIRSRTPSNRP</sequence>
<feature type="site" description="Positions MEP for the nucleophilic attack" evidence="3">
    <location>
        <position position="189"/>
    </location>
</feature>
<dbReference type="KEGG" id="goq:ACH46_17250"/>
<feature type="site" description="Transition state stabilizer" evidence="3">
    <location>
        <position position="4"/>
    </location>
</feature>
<comment type="catalytic activity">
    <reaction evidence="3">
        <text>2-C-methyl-D-erythritol 4-phosphate + CTP + H(+) = 4-CDP-2-C-methyl-D-erythritol + diphosphate</text>
        <dbReference type="Rhea" id="RHEA:13429"/>
        <dbReference type="ChEBI" id="CHEBI:15378"/>
        <dbReference type="ChEBI" id="CHEBI:33019"/>
        <dbReference type="ChEBI" id="CHEBI:37563"/>
        <dbReference type="ChEBI" id="CHEBI:57823"/>
        <dbReference type="ChEBI" id="CHEBI:58262"/>
        <dbReference type="EC" id="2.7.7.60"/>
    </reaction>
</comment>
<feature type="site" description="Positions MEP for the nucleophilic attack" evidence="3">
    <location>
        <position position="137"/>
    </location>
</feature>
<evidence type="ECO:0000256" key="1">
    <source>
        <dbReference type="ARBA" id="ARBA00022679"/>
    </source>
</evidence>
<organism evidence="4 5">
    <name type="scientific">Gordonia phthalatica</name>
    <dbReference type="NCBI Taxonomy" id="1136941"/>
    <lineage>
        <taxon>Bacteria</taxon>
        <taxon>Bacillati</taxon>
        <taxon>Actinomycetota</taxon>
        <taxon>Actinomycetes</taxon>
        <taxon>Mycobacteriales</taxon>
        <taxon>Gordoniaceae</taxon>
        <taxon>Gordonia</taxon>
    </lineage>
</organism>
<dbReference type="Gene3D" id="3.90.550.10">
    <property type="entry name" value="Spore Coat Polysaccharide Biosynthesis Protein SpsA, Chain A"/>
    <property type="match status" value="1"/>
</dbReference>
<evidence type="ECO:0000313" key="5">
    <source>
        <dbReference type="Proteomes" id="UP000063789"/>
    </source>
</evidence>
<dbReference type="GO" id="GO:0019288">
    <property type="term" value="P:isopentenyl diphosphate biosynthetic process, methylerythritol 4-phosphate pathway"/>
    <property type="evidence" value="ECO:0007669"/>
    <property type="project" value="UniProtKB-UniRule"/>
</dbReference>
<name>A0A0N9N5V8_9ACTN</name>
<dbReference type="RefSeq" id="WP_062394012.1">
    <property type="nucleotide sequence ID" value="NZ_CP011853.1"/>
</dbReference>
<dbReference type="InterPro" id="IPR001228">
    <property type="entry name" value="IspD"/>
</dbReference>
<dbReference type="OrthoDB" id="9802561at2"/>
<dbReference type="STRING" id="1136941.ACH46_17250"/>
<dbReference type="PATRIC" id="fig|1136941.3.peg.3526"/>
<dbReference type="CDD" id="cd02516">
    <property type="entry name" value="CDP-ME_synthetase"/>
    <property type="match status" value="1"/>
</dbReference>
<keyword evidence="2 3" id="KW-0548">Nucleotidyltransferase</keyword>
<dbReference type="InterPro" id="IPR050088">
    <property type="entry name" value="IspD/TarI_cytidylyltransf_bact"/>
</dbReference>
<dbReference type="Pfam" id="PF01128">
    <property type="entry name" value="IspD"/>
    <property type="match status" value="1"/>
</dbReference>
<dbReference type="UniPathway" id="UPA00056">
    <property type="reaction ID" value="UER00093"/>
</dbReference>
<dbReference type="GO" id="GO:0050518">
    <property type="term" value="F:2-C-methyl-D-erythritol 4-phosphate cytidylyltransferase activity"/>
    <property type="evidence" value="ECO:0007669"/>
    <property type="project" value="UniProtKB-UniRule"/>
</dbReference>
<evidence type="ECO:0000256" key="3">
    <source>
        <dbReference type="HAMAP-Rule" id="MF_00108"/>
    </source>
</evidence>
<dbReference type="NCBIfam" id="TIGR00453">
    <property type="entry name" value="ispD"/>
    <property type="match status" value="1"/>
</dbReference>
<dbReference type="EMBL" id="CP011853">
    <property type="protein sequence ID" value="ALG85914.1"/>
    <property type="molecule type" value="Genomic_DNA"/>
</dbReference>
<dbReference type="EC" id="2.7.7.60" evidence="3"/>
<keyword evidence="1 3" id="KW-0808">Transferase</keyword>
<comment type="pathway">
    <text evidence="3">Isoprenoid biosynthesis; isopentenyl diphosphate biosynthesis via DXP pathway; isopentenyl diphosphate from 1-deoxy-D-xylulose 5-phosphate: step 2/6.</text>
</comment>
<comment type="similarity">
    <text evidence="3">Belongs to the IspD/TarI cytidylyltransferase family. IspD subfamily.</text>
</comment>
<accession>A0A0N9N5V8</accession>
<proteinExistence type="inferred from homology"/>
<protein>
    <recommendedName>
        <fullName evidence="3">2-C-methyl-D-erythritol 4-phosphate cytidylyltransferase</fullName>
        <ecNumber evidence="3">2.7.7.60</ecNumber>
    </recommendedName>
    <alternativeName>
        <fullName evidence="3">4-diphosphocytidyl-2C-methyl-D-erythritol synthase</fullName>
    </alternativeName>
    <alternativeName>
        <fullName evidence="3">MEP cytidylyltransferase</fullName>
        <shortName evidence="3">MCT</shortName>
    </alternativeName>
</protein>
<gene>
    <name evidence="3" type="primary">ispD</name>
    <name evidence="4" type="ORF">ACH46_17250</name>
</gene>
<evidence type="ECO:0000256" key="2">
    <source>
        <dbReference type="ARBA" id="ARBA00022695"/>
    </source>
</evidence>
<evidence type="ECO:0000313" key="4">
    <source>
        <dbReference type="EMBL" id="ALG85914.1"/>
    </source>
</evidence>
<keyword evidence="3" id="KW-0414">Isoprene biosynthesis</keyword>
<dbReference type="SUPFAM" id="SSF53448">
    <property type="entry name" value="Nucleotide-diphospho-sugar transferases"/>
    <property type="match status" value="1"/>
</dbReference>
<feature type="site" description="Transition state stabilizer" evidence="3">
    <location>
        <position position="11"/>
    </location>
</feature>
<dbReference type="AlphaFoldDB" id="A0A0N9N5V8"/>
<dbReference type="HAMAP" id="MF_00108">
    <property type="entry name" value="IspD"/>
    <property type="match status" value="1"/>
</dbReference>
<comment type="function">
    <text evidence="3">Catalyzes the formation of 4-diphosphocytidyl-2-C-methyl-D-erythritol from CTP and 2-C-methyl-D-erythritol 4-phosphate (MEP).</text>
</comment>
<dbReference type="PANTHER" id="PTHR32125:SF4">
    <property type="entry name" value="2-C-METHYL-D-ERYTHRITOL 4-PHOSPHATE CYTIDYLYLTRANSFERASE, CHLOROPLASTIC"/>
    <property type="match status" value="1"/>
</dbReference>
<dbReference type="InterPro" id="IPR034683">
    <property type="entry name" value="IspD/TarI"/>
</dbReference>
<dbReference type="InterPro" id="IPR029044">
    <property type="entry name" value="Nucleotide-diphossugar_trans"/>
</dbReference>
<reference evidence="5" key="1">
    <citation type="submission" date="2015-06" db="EMBL/GenBank/DDBJ databases">
        <title>Complete genome sequence and metabolic analysis of phthalate degradation pathway in Gordonia sp. QH-11.</title>
        <authorList>
            <person name="Jin D."/>
            <person name="Kong X."/>
            <person name="Bai Z."/>
        </authorList>
    </citation>
    <scope>NUCLEOTIDE SEQUENCE [LARGE SCALE GENOMIC DNA]</scope>
    <source>
        <strain evidence="5">QH-11</strain>
    </source>
</reference>
<keyword evidence="5" id="KW-1185">Reference proteome</keyword>
<dbReference type="Proteomes" id="UP000063789">
    <property type="component" value="Chromosome"/>
</dbReference>
<dbReference type="PANTHER" id="PTHR32125">
    <property type="entry name" value="2-C-METHYL-D-ERYTHRITOL 4-PHOSPHATE CYTIDYLYLTRANSFERASE, CHLOROPLASTIC"/>
    <property type="match status" value="1"/>
</dbReference>